<dbReference type="Proteomes" id="UP001367508">
    <property type="component" value="Unassembled WGS sequence"/>
</dbReference>
<reference evidence="1 2" key="1">
    <citation type="submission" date="2024-01" db="EMBL/GenBank/DDBJ databases">
        <title>The genomes of 5 underutilized Papilionoideae crops provide insights into root nodulation and disease resistanc.</title>
        <authorList>
            <person name="Jiang F."/>
        </authorList>
    </citation>
    <scope>NUCLEOTIDE SEQUENCE [LARGE SCALE GENOMIC DNA]</scope>
    <source>
        <strain evidence="1">LVBAO_FW01</strain>
        <tissue evidence="1">Leaves</tissue>
    </source>
</reference>
<evidence type="ECO:0000313" key="2">
    <source>
        <dbReference type="Proteomes" id="UP001367508"/>
    </source>
</evidence>
<organism evidence="1 2">
    <name type="scientific">Canavalia gladiata</name>
    <name type="common">Sword bean</name>
    <name type="synonym">Dolichos gladiatus</name>
    <dbReference type="NCBI Taxonomy" id="3824"/>
    <lineage>
        <taxon>Eukaryota</taxon>
        <taxon>Viridiplantae</taxon>
        <taxon>Streptophyta</taxon>
        <taxon>Embryophyta</taxon>
        <taxon>Tracheophyta</taxon>
        <taxon>Spermatophyta</taxon>
        <taxon>Magnoliopsida</taxon>
        <taxon>eudicotyledons</taxon>
        <taxon>Gunneridae</taxon>
        <taxon>Pentapetalae</taxon>
        <taxon>rosids</taxon>
        <taxon>fabids</taxon>
        <taxon>Fabales</taxon>
        <taxon>Fabaceae</taxon>
        <taxon>Papilionoideae</taxon>
        <taxon>50 kb inversion clade</taxon>
        <taxon>NPAAA clade</taxon>
        <taxon>indigoferoid/millettioid clade</taxon>
        <taxon>Phaseoleae</taxon>
        <taxon>Canavalia</taxon>
    </lineage>
</organism>
<comment type="caution">
    <text evidence="1">The sequence shown here is derived from an EMBL/GenBank/DDBJ whole genome shotgun (WGS) entry which is preliminary data.</text>
</comment>
<proteinExistence type="predicted"/>
<evidence type="ECO:0000313" key="1">
    <source>
        <dbReference type="EMBL" id="KAK7361541.1"/>
    </source>
</evidence>
<dbReference type="AlphaFoldDB" id="A0AAN9MX17"/>
<accession>A0AAN9MX17</accession>
<gene>
    <name evidence="1" type="ORF">VNO77_03610</name>
</gene>
<dbReference type="EMBL" id="JAYMYQ010000001">
    <property type="protein sequence ID" value="KAK7361541.1"/>
    <property type="molecule type" value="Genomic_DNA"/>
</dbReference>
<sequence>MASSLMWSGRWRVQRWRSPGFKPMAAAVGTPGPSSSQPCRGASRRRTASLVWLSWIFSDRGPPGDSSFAPSFERPWSLGTTLMARVGGLVTSWRETFSRLPISGRGGYSRSDTRASDRLDVLPGLTKGALYSAPGTGAFNRELGQWWIRGV</sequence>
<name>A0AAN9MX17_CANGL</name>
<keyword evidence="2" id="KW-1185">Reference proteome</keyword>
<protein>
    <submittedName>
        <fullName evidence="1">Uncharacterized protein</fullName>
    </submittedName>
</protein>